<feature type="domain" description="Aminoglycoside phosphotransferase" evidence="2">
    <location>
        <begin position="151"/>
        <end position="347"/>
    </location>
</feature>
<keyword evidence="4" id="KW-1185">Reference proteome</keyword>
<feature type="compositionally biased region" description="Polar residues" evidence="1">
    <location>
        <begin position="47"/>
        <end position="72"/>
    </location>
</feature>
<dbReference type="RefSeq" id="XP_033394114.1">
    <property type="nucleotide sequence ID" value="XM_033537379.1"/>
</dbReference>
<gene>
    <name evidence="3" type="ORF">K452DRAFT_234699</name>
</gene>
<dbReference type="AlphaFoldDB" id="A0A6A6B6J1"/>
<dbReference type="PANTHER" id="PTHR21310:SF58">
    <property type="entry name" value="AMINOGLYCOSIDE PHOSPHOTRANSFERASE DOMAIN-CONTAINING PROTEIN"/>
    <property type="match status" value="1"/>
</dbReference>
<organism evidence="3 4">
    <name type="scientific">Aplosporella prunicola CBS 121167</name>
    <dbReference type="NCBI Taxonomy" id="1176127"/>
    <lineage>
        <taxon>Eukaryota</taxon>
        <taxon>Fungi</taxon>
        <taxon>Dikarya</taxon>
        <taxon>Ascomycota</taxon>
        <taxon>Pezizomycotina</taxon>
        <taxon>Dothideomycetes</taxon>
        <taxon>Dothideomycetes incertae sedis</taxon>
        <taxon>Botryosphaeriales</taxon>
        <taxon>Aplosporellaceae</taxon>
        <taxon>Aplosporella</taxon>
    </lineage>
</organism>
<evidence type="ECO:0000256" key="1">
    <source>
        <dbReference type="SAM" id="MobiDB-lite"/>
    </source>
</evidence>
<dbReference type="GeneID" id="54294875"/>
<accession>A0A6A6B6J1</accession>
<dbReference type="SUPFAM" id="SSF56112">
    <property type="entry name" value="Protein kinase-like (PK-like)"/>
    <property type="match status" value="1"/>
</dbReference>
<evidence type="ECO:0000313" key="4">
    <source>
        <dbReference type="Proteomes" id="UP000799438"/>
    </source>
</evidence>
<dbReference type="Gene3D" id="3.90.1200.10">
    <property type="match status" value="1"/>
</dbReference>
<reference evidence="3" key="1">
    <citation type="journal article" date="2020" name="Stud. Mycol.">
        <title>101 Dothideomycetes genomes: a test case for predicting lifestyles and emergence of pathogens.</title>
        <authorList>
            <person name="Haridas S."/>
            <person name="Albert R."/>
            <person name="Binder M."/>
            <person name="Bloem J."/>
            <person name="Labutti K."/>
            <person name="Salamov A."/>
            <person name="Andreopoulos B."/>
            <person name="Baker S."/>
            <person name="Barry K."/>
            <person name="Bills G."/>
            <person name="Bluhm B."/>
            <person name="Cannon C."/>
            <person name="Castanera R."/>
            <person name="Culley D."/>
            <person name="Daum C."/>
            <person name="Ezra D."/>
            <person name="Gonzalez J."/>
            <person name="Henrissat B."/>
            <person name="Kuo A."/>
            <person name="Liang C."/>
            <person name="Lipzen A."/>
            <person name="Lutzoni F."/>
            <person name="Magnuson J."/>
            <person name="Mondo S."/>
            <person name="Nolan M."/>
            <person name="Ohm R."/>
            <person name="Pangilinan J."/>
            <person name="Park H.-J."/>
            <person name="Ramirez L."/>
            <person name="Alfaro M."/>
            <person name="Sun H."/>
            <person name="Tritt A."/>
            <person name="Yoshinaga Y."/>
            <person name="Zwiers L.-H."/>
            <person name="Turgeon B."/>
            <person name="Goodwin S."/>
            <person name="Spatafora J."/>
            <person name="Crous P."/>
            <person name="Grigoriev I."/>
        </authorList>
    </citation>
    <scope>NUCLEOTIDE SEQUENCE</scope>
    <source>
        <strain evidence="3">CBS 121167</strain>
    </source>
</reference>
<dbReference type="CDD" id="cd05120">
    <property type="entry name" value="APH_ChoK_like"/>
    <property type="match status" value="1"/>
</dbReference>
<evidence type="ECO:0000259" key="2">
    <source>
        <dbReference type="Pfam" id="PF01636"/>
    </source>
</evidence>
<protein>
    <recommendedName>
        <fullName evidence="2">Aminoglycoside phosphotransferase domain-containing protein</fullName>
    </recommendedName>
</protein>
<evidence type="ECO:0000313" key="3">
    <source>
        <dbReference type="EMBL" id="KAF2138401.1"/>
    </source>
</evidence>
<sequence length="378" mass="42599">MNESILSTFKESLERDPSADLSSLFKRYATSYPNRRAKWEKMRPSPNFRNDTSVPSKRIQDISQTPLETQTEATDRPSQVIVHQKLDPEVSAIIDTSNLDQFPSSDAPRFVSNFTEILQKGTTISQSGGKTIVLLENGIVVKHGLYMDCNEAHIMKYVQRISDNVPLPRPLGALSIGLRTYIFMTFIKGNPLDKSWSSLSGEHKHSIQNQLSAILEKLRSLPLPSPYLGGATCLCKGDVPCCKDTRRYTRFSQTPIRNETDFNKFLLSGTGPRYSRAYLQFLNSLLRTDHRVVMTHGDLHPRNIMVEFGTGAEGLVRITGLIDWEMSGAYPEYWEYVKALNTVSPIEEDDWSLFLPTRAIGHCAAEYGIDCRIDSLVA</sequence>
<proteinExistence type="predicted"/>
<dbReference type="PANTHER" id="PTHR21310">
    <property type="entry name" value="AMINOGLYCOSIDE PHOSPHOTRANSFERASE-RELATED-RELATED"/>
    <property type="match status" value="1"/>
</dbReference>
<dbReference type="Proteomes" id="UP000799438">
    <property type="component" value="Unassembled WGS sequence"/>
</dbReference>
<name>A0A6A6B6J1_9PEZI</name>
<feature type="region of interest" description="Disordered" evidence="1">
    <location>
        <begin position="37"/>
        <end position="77"/>
    </location>
</feature>
<dbReference type="Pfam" id="PF01636">
    <property type="entry name" value="APH"/>
    <property type="match status" value="1"/>
</dbReference>
<dbReference type="InterPro" id="IPR011009">
    <property type="entry name" value="Kinase-like_dom_sf"/>
</dbReference>
<dbReference type="InterPro" id="IPR002575">
    <property type="entry name" value="Aminoglycoside_PTrfase"/>
</dbReference>
<dbReference type="InterPro" id="IPR051678">
    <property type="entry name" value="AGP_Transferase"/>
</dbReference>
<dbReference type="EMBL" id="ML995497">
    <property type="protein sequence ID" value="KAF2138401.1"/>
    <property type="molecule type" value="Genomic_DNA"/>
</dbReference>
<dbReference type="OrthoDB" id="4177236at2759"/>